<dbReference type="GO" id="GO:0006950">
    <property type="term" value="P:response to stress"/>
    <property type="evidence" value="ECO:0007669"/>
    <property type="project" value="UniProtKB-ARBA"/>
</dbReference>
<dbReference type="EMBL" id="LILC01000035">
    <property type="protein sequence ID" value="KOO40353.1"/>
    <property type="molecule type" value="Genomic_DNA"/>
</dbReference>
<proteinExistence type="inferred from homology"/>
<dbReference type="SMART" id="SM00731">
    <property type="entry name" value="SprT"/>
    <property type="match status" value="1"/>
</dbReference>
<keyword evidence="7" id="KW-1185">Reference proteome</keyword>
<name>A0A0M0KPN9_9BACI</name>
<evidence type="ECO:0000256" key="4">
    <source>
        <dbReference type="HAMAP-Rule" id="MF_00745"/>
    </source>
</evidence>
<evidence type="ECO:0000256" key="2">
    <source>
        <dbReference type="ARBA" id="ARBA00022723"/>
    </source>
</evidence>
<comment type="subcellular location">
    <subcellularLocation>
        <location evidence="4">Cytoplasm</location>
    </subcellularLocation>
</comment>
<dbReference type="STRING" id="284581.AMD01_21050"/>
<feature type="binding site" evidence="4">
    <location>
        <position position="67"/>
    </location>
    <ligand>
        <name>Zn(2+)</name>
        <dbReference type="ChEBI" id="CHEBI:29105"/>
    </ligand>
</feature>
<dbReference type="GO" id="GO:0005737">
    <property type="term" value="C:cytoplasm"/>
    <property type="evidence" value="ECO:0007669"/>
    <property type="project" value="UniProtKB-SubCell"/>
</dbReference>
<comment type="similarity">
    <text evidence="4">Belongs to the SprT family.</text>
</comment>
<evidence type="ECO:0000313" key="6">
    <source>
        <dbReference type="EMBL" id="KOO40353.1"/>
    </source>
</evidence>
<protein>
    <recommendedName>
        <fullName evidence="4">Protein SprT-like</fullName>
    </recommendedName>
</protein>
<dbReference type="Pfam" id="PF17283">
    <property type="entry name" value="Zn_ribbon_SprT"/>
    <property type="match status" value="1"/>
</dbReference>
<dbReference type="Proteomes" id="UP000037558">
    <property type="component" value="Unassembled WGS sequence"/>
</dbReference>
<keyword evidence="1 4" id="KW-0963">Cytoplasm</keyword>
<evidence type="ECO:0000313" key="7">
    <source>
        <dbReference type="Proteomes" id="UP000037558"/>
    </source>
</evidence>
<dbReference type="HAMAP" id="MF_00745">
    <property type="entry name" value="SprT_like"/>
    <property type="match status" value="1"/>
</dbReference>
<comment type="cofactor">
    <cofactor evidence="4">
        <name>Zn(2+)</name>
        <dbReference type="ChEBI" id="CHEBI:29105"/>
    </cofactor>
    <text evidence="4">Binds 1 zinc ion.</text>
</comment>
<dbReference type="NCBIfam" id="NF003339">
    <property type="entry name" value="PRK04351.1"/>
    <property type="match status" value="1"/>
</dbReference>
<keyword evidence="2 4" id="KW-0479">Metal-binding</keyword>
<dbReference type="GO" id="GO:0008270">
    <property type="term" value="F:zinc ion binding"/>
    <property type="evidence" value="ECO:0007669"/>
    <property type="project" value="UniProtKB-UniRule"/>
</dbReference>
<dbReference type="Pfam" id="PF10263">
    <property type="entry name" value="SprT-like"/>
    <property type="match status" value="1"/>
</dbReference>
<organism evidence="6 7">
    <name type="scientific">Priestia koreensis</name>
    <dbReference type="NCBI Taxonomy" id="284581"/>
    <lineage>
        <taxon>Bacteria</taxon>
        <taxon>Bacillati</taxon>
        <taxon>Bacillota</taxon>
        <taxon>Bacilli</taxon>
        <taxon>Bacillales</taxon>
        <taxon>Bacillaceae</taxon>
        <taxon>Priestia</taxon>
    </lineage>
</organism>
<sequence>MDNKDLQSLTEEISIKDFHKPFVHQAFFNKRLKTTGGRYDLQTHNIEINEKHFQMYGISEVEGIIKHELCHYHLHIEGKGYKHRDQDFRELLKEVKAPRFCRSVKAKSSVQLVHEYRCSACQQTYMRRRRMNTDKYVCGKCRGKLIKIDS</sequence>
<keyword evidence="3 4" id="KW-0862">Zinc</keyword>
<feature type="domain" description="SprT-like" evidence="5">
    <location>
        <begin position="4"/>
        <end position="148"/>
    </location>
</feature>
<comment type="caution">
    <text evidence="6">The sequence shown here is derived from an EMBL/GenBank/DDBJ whole genome shotgun (WGS) entry which is preliminary data.</text>
</comment>
<feature type="active site" evidence="4">
    <location>
        <position position="68"/>
    </location>
</feature>
<dbReference type="InterPro" id="IPR006640">
    <property type="entry name" value="SprT-like_domain"/>
</dbReference>
<evidence type="ECO:0000256" key="1">
    <source>
        <dbReference type="ARBA" id="ARBA00022490"/>
    </source>
</evidence>
<dbReference type="InterPro" id="IPR023524">
    <property type="entry name" value="Uncharacterised_SprT-like"/>
</dbReference>
<dbReference type="AlphaFoldDB" id="A0A0M0KPN9"/>
<evidence type="ECO:0000256" key="3">
    <source>
        <dbReference type="ARBA" id="ARBA00022833"/>
    </source>
</evidence>
<accession>A0A0M0KPN9</accession>
<reference evidence="7" key="1">
    <citation type="submission" date="2015-08" db="EMBL/GenBank/DDBJ databases">
        <title>Fjat-14210 dsm16467.</title>
        <authorList>
            <person name="Liu B."/>
            <person name="Wang J."/>
            <person name="Zhu Y."/>
            <person name="Liu G."/>
            <person name="Chen Q."/>
            <person name="Chen Z."/>
            <person name="Lan J."/>
            <person name="Che J."/>
            <person name="Ge C."/>
            <person name="Shi H."/>
            <person name="Pan Z."/>
            <person name="Liu X."/>
        </authorList>
    </citation>
    <scope>NUCLEOTIDE SEQUENCE [LARGE SCALE GENOMIC DNA]</scope>
    <source>
        <strain evidence="7">DSM 16467</strain>
    </source>
</reference>
<evidence type="ECO:0000259" key="5">
    <source>
        <dbReference type="SMART" id="SM00731"/>
    </source>
</evidence>
<dbReference type="OrthoDB" id="9799909at2"/>
<dbReference type="PATRIC" id="fig|284581.3.peg.1690"/>
<feature type="binding site" evidence="4">
    <location>
        <position position="71"/>
    </location>
    <ligand>
        <name>Zn(2+)</name>
        <dbReference type="ChEBI" id="CHEBI:29105"/>
    </ligand>
</feature>
<gene>
    <name evidence="6" type="ORF">AMD01_21050</name>
</gene>
<dbReference type="InterPro" id="IPR035240">
    <property type="entry name" value="SprT_Zn_ribbon"/>
</dbReference>
<dbReference type="RefSeq" id="WP_053403418.1">
    <property type="nucleotide sequence ID" value="NZ_JAUKEN010000007.1"/>
</dbReference>